<protein>
    <submittedName>
        <fullName evidence="1">Uncharacterized protein</fullName>
    </submittedName>
</protein>
<organism evidence="1 2">
    <name type="scientific">Grifola frondosa</name>
    <name type="common">Maitake</name>
    <name type="synonym">Polyporus frondosus</name>
    <dbReference type="NCBI Taxonomy" id="5627"/>
    <lineage>
        <taxon>Eukaryota</taxon>
        <taxon>Fungi</taxon>
        <taxon>Dikarya</taxon>
        <taxon>Basidiomycota</taxon>
        <taxon>Agaricomycotina</taxon>
        <taxon>Agaricomycetes</taxon>
        <taxon>Polyporales</taxon>
        <taxon>Grifolaceae</taxon>
        <taxon>Grifola</taxon>
    </lineage>
</organism>
<name>A0A1C7M796_GRIFR</name>
<reference evidence="1 2" key="1">
    <citation type="submission" date="2016-03" db="EMBL/GenBank/DDBJ databases">
        <title>Whole genome sequencing of Grifola frondosa 9006-11.</title>
        <authorList>
            <person name="Min B."/>
            <person name="Park H."/>
            <person name="Kim J.-G."/>
            <person name="Cho H."/>
            <person name="Oh Y.-L."/>
            <person name="Kong W.-S."/>
            <person name="Choi I.-G."/>
        </authorList>
    </citation>
    <scope>NUCLEOTIDE SEQUENCE [LARGE SCALE GENOMIC DNA]</scope>
    <source>
        <strain evidence="1 2">9006-11</strain>
    </source>
</reference>
<accession>A0A1C7M796</accession>
<keyword evidence="2" id="KW-1185">Reference proteome</keyword>
<proteinExistence type="predicted"/>
<dbReference type="AlphaFoldDB" id="A0A1C7M796"/>
<dbReference type="Proteomes" id="UP000092993">
    <property type="component" value="Unassembled WGS sequence"/>
</dbReference>
<dbReference type="EMBL" id="LUGG01000009">
    <property type="protein sequence ID" value="OBZ72219.1"/>
    <property type="molecule type" value="Genomic_DNA"/>
</dbReference>
<sequence length="118" mass="13247">MAALSPSCCNKQNAKILQLLIRTHRHRLRPASVSTLLSPSRHFHLLRKEGALISQSTVLRVFSSLARTTTLFLSRHTTVYYDTELIVPHGKHPTIARRLSFKVAVHAVVPAFAVQVRT</sequence>
<evidence type="ECO:0000313" key="2">
    <source>
        <dbReference type="Proteomes" id="UP000092993"/>
    </source>
</evidence>
<evidence type="ECO:0000313" key="1">
    <source>
        <dbReference type="EMBL" id="OBZ72219.1"/>
    </source>
</evidence>
<comment type="caution">
    <text evidence="1">The sequence shown here is derived from an EMBL/GenBank/DDBJ whole genome shotgun (WGS) entry which is preliminary data.</text>
</comment>
<gene>
    <name evidence="1" type="ORF">A0H81_07884</name>
</gene>